<evidence type="ECO:0000256" key="1">
    <source>
        <dbReference type="SAM" id="Phobius"/>
    </source>
</evidence>
<accession>A0A1X2IRJ3</accession>
<gene>
    <name evidence="2" type="ORF">BCR42DRAFT_406851</name>
</gene>
<keyword evidence="1" id="KW-0812">Transmembrane</keyword>
<proteinExistence type="predicted"/>
<protein>
    <submittedName>
        <fullName evidence="2">Uncharacterized protein</fullName>
    </submittedName>
</protein>
<dbReference type="STRING" id="90262.A0A1X2IRJ3"/>
<dbReference type="EMBL" id="MCGE01000005">
    <property type="protein sequence ID" value="ORZ21114.1"/>
    <property type="molecule type" value="Genomic_DNA"/>
</dbReference>
<evidence type="ECO:0000313" key="3">
    <source>
        <dbReference type="Proteomes" id="UP000193560"/>
    </source>
</evidence>
<keyword evidence="1" id="KW-1133">Transmembrane helix</keyword>
<evidence type="ECO:0000313" key="2">
    <source>
        <dbReference type="EMBL" id="ORZ21114.1"/>
    </source>
</evidence>
<keyword evidence="3" id="KW-1185">Reference proteome</keyword>
<reference evidence="2 3" key="1">
    <citation type="submission" date="2016-07" db="EMBL/GenBank/DDBJ databases">
        <title>Pervasive Adenine N6-methylation of Active Genes in Fungi.</title>
        <authorList>
            <consortium name="DOE Joint Genome Institute"/>
            <person name="Mondo S.J."/>
            <person name="Dannebaum R.O."/>
            <person name="Kuo R.C."/>
            <person name="Labutti K."/>
            <person name="Haridas S."/>
            <person name="Kuo A."/>
            <person name="Salamov A."/>
            <person name="Ahrendt S.R."/>
            <person name="Lipzen A."/>
            <person name="Sullivan W."/>
            <person name="Andreopoulos W.B."/>
            <person name="Clum A."/>
            <person name="Lindquist E."/>
            <person name="Daum C."/>
            <person name="Ramamoorthy G.K."/>
            <person name="Gryganskyi A."/>
            <person name="Culley D."/>
            <person name="Magnuson J.K."/>
            <person name="James T.Y."/>
            <person name="O'Malley M.A."/>
            <person name="Stajich J.E."/>
            <person name="Spatafora J.W."/>
            <person name="Visel A."/>
            <person name="Grigoriev I.V."/>
        </authorList>
    </citation>
    <scope>NUCLEOTIDE SEQUENCE [LARGE SCALE GENOMIC DNA]</scope>
    <source>
        <strain evidence="2 3">NRRL 1336</strain>
    </source>
</reference>
<dbReference type="AlphaFoldDB" id="A0A1X2IRJ3"/>
<dbReference type="Proteomes" id="UP000193560">
    <property type="component" value="Unassembled WGS sequence"/>
</dbReference>
<feature type="transmembrane region" description="Helical" evidence="1">
    <location>
        <begin position="14"/>
        <end position="33"/>
    </location>
</feature>
<keyword evidence="1" id="KW-0472">Membrane</keyword>
<dbReference type="OrthoDB" id="1684102at2759"/>
<comment type="caution">
    <text evidence="2">The sequence shown here is derived from an EMBL/GenBank/DDBJ whole genome shotgun (WGS) entry which is preliminary data.</text>
</comment>
<dbReference type="Gene3D" id="2.60.120.260">
    <property type="entry name" value="Galactose-binding domain-like"/>
    <property type="match status" value="1"/>
</dbReference>
<sequence length="507" mass="58450">MTFYSQIKWTQRKYILTCLVCIAISILLLLLRLDSNHSITSNQYPEQQDPNLLINLTAAAQHRQSLYTPSMFIPDALQHNHFRPVAAVILRTSHDQRAIYSTVDYLHKYPFVKEIYIYNLVSSHPLAIQSFERPNPWLLHKVDIHIIEKSEQEDDGMLAFFSTCSLAIYDHCYLQTDRTLNLHMDSLYTQFMRYPDLVHVNARSEEFLIHRRWQLHHQGGDVEMHAGFANLLHGAIIPQSNAQLFLNQFAAQKTSSLNQKQMADVIFSFWTNSYPYILFNPFPLAIGQDPSFQKMLDAVRQLKNALADQSPYFIKNEIDPPLDQRDVRTACDNDKCLFVTNLDPFPLTTEYNPDQNLTNSSLGSSVAWQHELDVDIPGSEFYIHRGYHAAVDGDSGTCWNTYKVPNEGDYFGLDLIGNMRVSRLVIHLRHPMEQHIHEAFKIRALNKDDGWVDCSITVDSTQSLPRRAVFHMDCRDGKPISAIRFFFTQTQSRSFDLCGLGLDNFIV</sequence>
<name>A0A1X2IRJ3_9FUNG</name>
<organism evidence="2 3">
    <name type="scientific">Absidia repens</name>
    <dbReference type="NCBI Taxonomy" id="90262"/>
    <lineage>
        <taxon>Eukaryota</taxon>
        <taxon>Fungi</taxon>
        <taxon>Fungi incertae sedis</taxon>
        <taxon>Mucoromycota</taxon>
        <taxon>Mucoromycotina</taxon>
        <taxon>Mucoromycetes</taxon>
        <taxon>Mucorales</taxon>
        <taxon>Cunninghamellaceae</taxon>
        <taxon>Absidia</taxon>
    </lineage>
</organism>